<proteinExistence type="predicted"/>
<feature type="region of interest" description="Disordered" evidence="1">
    <location>
        <begin position="31"/>
        <end position="64"/>
    </location>
</feature>
<dbReference type="AlphaFoldDB" id="A0A4Y2SWG8"/>
<feature type="compositionally biased region" description="Basic residues" evidence="1">
    <location>
        <begin position="47"/>
        <end position="61"/>
    </location>
</feature>
<gene>
    <name evidence="2" type="ORF">AVEN_170166_1</name>
</gene>
<accession>A0A4Y2SWG8</accession>
<evidence type="ECO:0000313" key="2">
    <source>
        <dbReference type="EMBL" id="GBN92694.1"/>
    </source>
</evidence>
<dbReference type="Proteomes" id="UP000499080">
    <property type="component" value="Unassembled WGS sequence"/>
</dbReference>
<protein>
    <submittedName>
        <fullName evidence="2">Uncharacterized protein</fullName>
    </submittedName>
</protein>
<reference evidence="2 3" key="1">
    <citation type="journal article" date="2019" name="Sci. Rep.">
        <title>Orb-weaving spider Araneus ventricosus genome elucidates the spidroin gene catalogue.</title>
        <authorList>
            <person name="Kono N."/>
            <person name="Nakamura H."/>
            <person name="Ohtoshi R."/>
            <person name="Moran D.A.P."/>
            <person name="Shinohara A."/>
            <person name="Yoshida Y."/>
            <person name="Fujiwara M."/>
            <person name="Mori M."/>
            <person name="Tomita M."/>
            <person name="Arakawa K."/>
        </authorList>
    </citation>
    <scope>NUCLEOTIDE SEQUENCE [LARGE SCALE GENOMIC DNA]</scope>
</reference>
<sequence>MVILISDESSSAAEWLPTSSTDAIWSSIKPPLSSQGIRSREIPPFGHKNKTERRHPRKNSRYKVDQISKTVGQSMVVNLNTSIFKQCCVAVPKSTLNKGVHKAQIKFYRNVNFSRREIMEELFSVLRFRLSRF</sequence>
<organism evidence="2 3">
    <name type="scientific">Araneus ventricosus</name>
    <name type="common">Orbweaver spider</name>
    <name type="synonym">Epeira ventricosa</name>
    <dbReference type="NCBI Taxonomy" id="182803"/>
    <lineage>
        <taxon>Eukaryota</taxon>
        <taxon>Metazoa</taxon>
        <taxon>Ecdysozoa</taxon>
        <taxon>Arthropoda</taxon>
        <taxon>Chelicerata</taxon>
        <taxon>Arachnida</taxon>
        <taxon>Araneae</taxon>
        <taxon>Araneomorphae</taxon>
        <taxon>Entelegynae</taxon>
        <taxon>Araneoidea</taxon>
        <taxon>Araneidae</taxon>
        <taxon>Araneus</taxon>
    </lineage>
</organism>
<dbReference type="EMBL" id="BGPR01024530">
    <property type="protein sequence ID" value="GBN92694.1"/>
    <property type="molecule type" value="Genomic_DNA"/>
</dbReference>
<evidence type="ECO:0000313" key="3">
    <source>
        <dbReference type="Proteomes" id="UP000499080"/>
    </source>
</evidence>
<name>A0A4Y2SWG8_ARAVE</name>
<evidence type="ECO:0000256" key="1">
    <source>
        <dbReference type="SAM" id="MobiDB-lite"/>
    </source>
</evidence>
<comment type="caution">
    <text evidence="2">The sequence shown here is derived from an EMBL/GenBank/DDBJ whole genome shotgun (WGS) entry which is preliminary data.</text>
</comment>
<keyword evidence="3" id="KW-1185">Reference proteome</keyword>